<accession>A0ABS8T5W6</accession>
<evidence type="ECO:0000313" key="1">
    <source>
        <dbReference type="EMBL" id="MCD7465977.1"/>
    </source>
</evidence>
<dbReference type="EMBL" id="JACEIK010001103">
    <property type="protein sequence ID" value="MCD7465977.1"/>
    <property type="molecule type" value="Genomic_DNA"/>
</dbReference>
<sequence length="88" mass="9501">MLEILGNKNQCFLENGILLRLHLELAVAVGRRLTLGRWNPFGLGGTSSASASPGLLRTLEAILLGGNYFVTVEWFLEVGGDVFLPSSL</sequence>
<name>A0ABS8T5W6_DATST</name>
<evidence type="ECO:0000313" key="2">
    <source>
        <dbReference type="Proteomes" id="UP000823775"/>
    </source>
</evidence>
<keyword evidence="2" id="KW-1185">Reference proteome</keyword>
<gene>
    <name evidence="1" type="ORF">HAX54_002276</name>
</gene>
<organism evidence="1 2">
    <name type="scientific">Datura stramonium</name>
    <name type="common">Jimsonweed</name>
    <name type="synonym">Common thornapple</name>
    <dbReference type="NCBI Taxonomy" id="4076"/>
    <lineage>
        <taxon>Eukaryota</taxon>
        <taxon>Viridiplantae</taxon>
        <taxon>Streptophyta</taxon>
        <taxon>Embryophyta</taxon>
        <taxon>Tracheophyta</taxon>
        <taxon>Spermatophyta</taxon>
        <taxon>Magnoliopsida</taxon>
        <taxon>eudicotyledons</taxon>
        <taxon>Gunneridae</taxon>
        <taxon>Pentapetalae</taxon>
        <taxon>asterids</taxon>
        <taxon>lamiids</taxon>
        <taxon>Solanales</taxon>
        <taxon>Solanaceae</taxon>
        <taxon>Solanoideae</taxon>
        <taxon>Datureae</taxon>
        <taxon>Datura</taxon>
    </lineage>
</organism>
<proteinExistence type="predicted"/>
<protein>
    <submittedName>
        <fullName evidence="1">Uncharacterized protein</fullName>
    </submittedName>
</protein>
<dbReference type="Proteomes" id="UP000823775">
    <property type="component" value="Unassembled WGS sequence"/>
</dbReference>
<reference evidence="1 2" key="1">
    <citation type="journal article" date="2021" name="BMC Genomics">
        <title>Datura genome reveals duplications of psychoactive alkaloid biosynthetic genes and high mutation rate following tissue culture.</title>
        <authorList>
            <person name="Rajewski A."/>
            <person name="Carter-House D."/>
            <person name="Stajich J."/>
            <person name="Litt A."/>
        </authorList>
    </citation>
    <scope>NUCLEOTIDE SEQUENCE [LARGE SCALE GENOMIC DNA]</scope>
    <source>
        <strain evidence="1">AR-01</strain>
    </source>
</reference>
<comment type="caution">
    <text evidence="1">The sequence shown here is derived from an EMBL/GenBank/DDBJ whole genome shotgun (WGS) entry which is preliminary data.</text>
</comment>